<name>A0A1A7WWU5_9TELE</name>
<accession>A0A1A7WWU5</accession>
<reference evidence="1" key="1">
    <citation type="submission" date="2016-05" db="EMBL/GenBank/DDBJ databases">
        <authorList>
            <person name="Lavstsen T."/>
            <person name="Jespersen J.S."/>
        </authorList>
    </citation>
    <scope>NUCLEOTIDE SEQUENCE</scope>
    <source>
        <tissue evidence="1">Brain</tissue>
    </source>
</reference>
<feature type="non-terminal residue" evidence="1">
    <location>
        <position position="1"/>
    </location>
</feature>
<evidence type="ECO:0000313" key="1">
    <source>
        <dbReference type="EMBL" id="SBP10165.1"/>
    </source>
</evidence>
<gene>
    <name evidence="1" type="primary">CR847511.1</name>
</gene>
<dbReference type="EMBL" id="HADW01008765">
    <property type="protein sequence ID" value="SBP10165.1"/>
    <property type="molecule type" value="Transcribed_RNA"/>
</dbReference>
<feature type="non-terminal residue" evidence="1">
    <location>
        <position position="50"/>
    </location>
</feature>
<organism evidence="1">
    <name type="scientific">Iconisemion striatum</name>
    <dbReference type="NCBI Taxonomy" id="60296"/>
    <lineage>
        <taxon>Eukaryota</taxon>
        <taxon>Metazoa</taxon>
        <taxon>Chordata</taxon>
        <taxon>Craniata</taxon>
        <taxon>Vertebrata</taxon>
        <taxon>Euteleostomi</taxon>
        <taxon>Actinopterygii</taxon>
        <taxon>Neopterygii</taxon>
        <taxon>Teleostei</taxon>
        <taxon>Neoteleostei</taxon>
        <taxon>Acanthomorphata</taxon>
        <taxon>Ovalentaria</taxon>
        <taxon>Atherinomorphae</taxon>
        <taxon>Cyprinodontiformes</taxon>
        <taxon>Nothobranchiidae</taxon>
        <taxon>Iconisemion</taxon>
    </lineage>
</organism>
<sequence length="50" mass="5698">FSLQWIKQHRIKNGIICSDSLSSVSTNSTLDILYDIHCMAKKKRVSLGFN</sequence>
<dbReference type="AlphaFoldDB" id="A0A1A7WWU5"/>
<protein>
    <submittedName>
        <fullName evidence="1">Uncharacterized protein</fullName>
    </submittedName>
</protein>
<reference evidence="1" key="2">
    <citation type="submission" date="2016-06" db="EMBL/GenBank/DDBJ databases">
        <title>The genome of a short-lived fish provides insights into sex chromosome evolution and the genetic control of aging.</title>
        <authorList>
            <person name="Reichwald K."/>
            <person name="Felder M."/>
            <person name="Petzold A."/>
            <person name="Koch P."/>
            <person name="Groth M."/>
            <person name="Platzer M."/>
        </authorList>
    </citation>
    <scope>NUCLEOTIDE SEQUENCE</scope>
    <source>
        <tissue evidence="1">Brain</tissue>
    </source>
</reference>
<proteinExistence type="predicted"/>